<accession>A0A0U2WS00</accession>
<evidence type="ECO:0000313" key="1">
    <source>
        <dbReference type="EMBL" id="ALU28850.1"/>
    </source>
</evidence>
<protein>
    <submittedName>
        <fullName evidence="1">Uncharacterized protein</fullName>
    </submittedName>
</protein>
<sequence length="119" mass="13593">MSTTDSVKKAAELLRQGATMLDIPCPVCNMPLFRLKSGEVICPTHGKVYIVKDEAEQKRIQTNFLMDSLESILVNNVEKVAEKIKQDPMDTESITQIIRYLEAIERIMRIRNGLEKNKQ</sequence>
<dbReference type="PaxDb" id="1435377-SUSAZ_04070"/>
<dbReference type="AlphaFoldDB" id="A0A0U2WS00"/>
<dbReference type="GeneID" id="14551403"/>
<evidence type="ECO:0000313" key="3">
    <source>
        <dbReference type="Proteomes" id="UP000060043"/>
    </source>
</evidence>
<dbReference type="EMBL" id="CP013694">
    <property type="protein sequence ID" value="ALU28850.1"/>
    <property type="molecule type" value="Genomic_DNA"/>
</dbReference>
<dbReference type="NCBIfam" id="NF001647">
    <property type="entry name" value="PRK00420.1-4"/>
    <property type="match status" value="1"/>
</dbReference>
<dbReference type="OrthoDB" id="26305at2157"/>
<dbReference type="Proteomes" id="UP000060043">
    <property type="component" value="Chromosome"/>
</dbReference>
<dbReference type="NCBIfam" id="NF001644">
    <property type="entry name" value="PRK00420.1-1"/>
    <property type="match status" value="1"/>
</dbReference>
<proteinExistence type="predicted"/>
<dbReference type="InterPro" id="IPR009563">
    <property type="entry name" value="SSSCA1"/>
</dbReference>
<dbReference type="OMA" id="GEYYCAN"/>
<dbReference type="STRING" id="1435377.SUSAZ_04070"/>
<dbReference type="Pfam" id="PF06677">
    <property type="entry name" value="Auto_anti-p27"/>
    <property type="match status" value="1"/>
</dbReference>
<evidence type="ECO:0000313" key="2">
    <source>
        <dbReference type="EMBL" id="ALU31571.1"/>
    </source>
</evidence>
<dbReference type="RefSeq" id="WP_011277757.1">
    <property type="nucleotide sequence ID" value="NZ_BHWZ01000001.1"/>
</dbReference>
<gene>
    <name evidence="1" type="ORF">ATY89_01970</name>
    <name evidence="2" type="ORF">ATZ20_05005</name>
</gene>
<dbReference type="EMBL" id="CP013695">
    <property type="protein sequence ID" value="ALU31571.1"/>
    <property type="molecule type" value="Genomic_DNA"/>
</dbReference>
<name>A0A0U2WS00_9CREN</name>
<dbReference type="Proteomes" id="UP000065473">
    <property type="component" value="Chromosome"/>
</dbReference>
<evidence type="ECO:0000313" key="4">
    <source>
        <dbReference type="Proteomes" id="UP000065473"/>
    </source>
</evidence>
<organism evidence="1 4">
    <name type="scientific">Sulfolobus acidocaldarius</name>
    <dbReference type="NCBI Taxonomy" id="2285"/>
    <lineage>
        <taxon>Archaea</taxon>
        <taxon>Thermoproteota</taxon>
        <taxon>Thermoprotei</taxon>
        <taxon>Sulfolobales</taxon>
        <taxon>Sulfolobaceae</taxon>
        <taxon>Sulfolobus</taxon>
    </lineage>
</organism>
<reference evidence="3 4" key="1">
    <citation type="submission" date="2015-12" db="EMBL/GenBank/DDBJ databases">
        <title>A stable core within a dynamic pangenome in Sulfolobus acidocaldarius.</title>
        <authorList>
            <person name="Anderson R."/>
            <person name="Kouris A."/>
            <person name="Seward C."/>
            <person name="Campbell K."/>
            <person name="Whitaker R."/>
        </authorList>
    </citation>
    <scope>NUCLEOTIDE SEQUENCE [LARGE SCALE GENOMIC DNA]</scope>
    <source>
        <strain evidence="1 4">GG12-C01-09</strain>
        <strain evidence="2 3">NG05B_CO5_07</strain>
    </source>
</reference>